<dbReference type="Pfam" id="PF07730">
    <property type="entry name" value="HisKA_3"/>
    <property type="match status" value="1"/>
</dbReference>
<dbReference type="CDD" id="cd16917">
    <property type="entry name" value="HATPase_UhpB-NarQ-NarX-like"/>
    <property type="match status" value="1"/>
</dbReference>
<dbReference type="Pfam" id="PF02518">
    <property type="entry name" value="HATPase_c"/>
    <property type="match status" value="1"/>
</dbReference>
<dbReference type="CDD" id="cd19410">
    <property type="entry name" value="HK9-like_sensor"/>
    <property type="match status" value="1"/>
</dbReference>
<keyword evidence="10" id="KW-0418">Kinase</keyword>
<evidence type="ECO:0000259" key="18">
    <source>
        <dbReference type="PROSITE" id="PS50109"/>
    </source>
</evidence>
<keyword evidence="11" id="KW-0408">Iron</keyword>
<evidence type="ECO:0000256" key="16">
    <source>
        <dbReference type="SAM" id="Coils"/>
    </source>
</evidence>
<dbReference type="GO" id="GO:0016020">
    <property type="term" value="C:membrane"/>
    <property type="evidence" value="ECO:0007669"/>
    <property type="project" value="InterPro"/>
</dbReference>
<dbReference type="GO" id="GO:0046983">
    <property type="term" value="F:protein dimerization activity"/>
    <property type="evidence" value="ECO:0007669"/>
    <property type="project" value="InterPro"/>
</dbReference>
<dbReference type="GO" id="GO:0046872">
    <property type="term" value="F:metal ion binding"/>
    <property type="evidence" value="ECO:0007669"/>
    <property type="project" value="UniProtKB-KW"/>
</dbReference>
<dbReference type="InterPro" id="IPR050482">
    <property type="entry name" value="Sensor_HK_TwoCompSys"/>
</dbReference>
<reference evidence="19" key="1">
    <citation type="journal article" date="2020" name="mSystems">
        <title>Genome- and Community-Level Interaction Insights into Carbon Utilization and Element Cycling Functions of Hydrothermarchaeota in Hydrothermal Sediment.</title>
        <authorList>
            <person name="Zhou Z."/>
            <person name="Liu Y."/>
            <person name="Xu W."/>
            <person name="Pan J."/>
            <person name="Luo Z.H."/>
            <person name="Li M."/>
        </authorList>
    </citation>
    <scope>NUCLEOTIDE SEQUENCE [LARGE SCALE GENOMIC DNA]</scope>
    <source>
        <strain evidence="19">SpSt-897</strain>
    </source>
</reference>
<sequence>MNKIIVAWVSIALAILIAGYFLTYQEELRVNLDRIARTQAILSILYDLENNLAEAEAVMKGFIITGDDQQLQAYPYAIREIERRLHELGQAVADEPEERRLLDSLRPLIAKILALFDQSITLRREKGFEGWRPTDLAREEGKIRGRIHKIFNDLEDLEKKQLDPGWARQKERLQFWLASLTVGMFVSFGIQIVVLSLLNNEVRQRKKAEDQVADYQADLRSLASQLTLAEERERRRLAMHLHDQIGQTLALSNIKLHEARASLPPEVAPHLSQELAHIGGLLEKTIEETRSLTFKISLPILYELGLEAALEWLTERFGREHGLLTFFESDRQPKSLDEDLKILVFQAVQELLVNVVKHANARNLKVSVWREGDILQVGVEDDGVGFNPQDLGLRHGEGGFGLFSIRERLRPLGGNLRVSSEPTQGTEVTLSVPLSGPMPVASFL</sequence>
<protein>
    <recommendedName>
        <fullName evidence="5">Oxygen sensor histidine kinase NreB</fullName>
        <ecNumber evidence="4">2.7.13.3</ecNumber>
    </recommendedName>
    <alternativeName>
        <fullName evidence="15">Nitrogen regulation protein B</fullName>
    </alternativeName>
</protein>
<evidence type="ECO:0000256" key="6">
    <source>
        <dbReference type="ARBA" id="ARBA00022485"/>
    </source>
</evidence>
<comment type="subcellular location">
    <subcellularLocation>
        <location evidence="3">Cytoplasm</location>
    </subcellularLocation>
</comment>
<name>A0A7C3UY80_9BACT</name>
<dbReference type="PANTHER" id="PTHR24421">
    <property type="entry name" value="NITRATE/NITRITE SENSOR PROTEIN NARX-RELATED"/>
    <property type="match status" value="1"/>
</dbReference>
<dbReference type="PANTHER" id="PTHR24421:SF58">
    <property type="entry name" value="SIGNAL TRANSDUCTION HISTIDINE-PROTEIN KINASE_PHOSPHATASE UHPB"/>
    <property type="match status" value="1"/>
</dbReference>
<dbReference type="InterPro" id="IPR005467">
    <property type="entry name" value="His_kinase_dom"/>
</dbReference>
<evidence type="ECO:0000313" key="19">
    <source>
        <dbReference type="EMBL" id="HGF34478.1"/>
    </source>
</evidence>
<dbReference type="Gene3D" id="1.20.5.1930">
    <property type="match status" value="1"/>
</dbReference>
<keyword evidence="6" id="KW-0004">4Fe-4S</keyword>
<evidence type="ECO:0000256" key="1">
    <source>
        <dbReference type="ARBA" id="ARBA00000085"/>
    </source>
</evidence>
<evidence type="ECO:0000256" key="8">
    <source>
        <dbReference type="ARBA" id="ARBA00022679"/>
    </source>
</evidence>
<evidence type="ECO:0000256" key="11">
    <source>
        <dbReference type="ARBA" id="ARBA00023004"/>
    </source>
</evidence>
<evidence type="ECO:0000256" key="15">
    <source>
        <dbReference type="ARBA" id="ARBA00030800"/>
    </source>
</evidence>
<evidence type="ECO:0000256" key="4">
    <source>
        <dbReference type="ARBA" id="ARBA00012438"/>
    </source>
</evidence>
<comment type="cofactor">
    <cofactor evidence="2">
        <name>[4Fe-4S] cluster</name>
        <dbReference type="ChEBI" id="CHEBI:49883"/>
    </cofactor>
</comment>
<evidence type="ECO:0000256" key="5">
    <source>
        <dbReference type="ARBA" id="ARBA00017322"/>
    </source>
</evidence>
<dbReference type="InterPro" id="IPR007891">
    <property type="entry name" value="CHASE3"/>
</dbReference>
<dbReference type="Gene3D" id="3.30.565.10">
    <property type="entry name" value="Histidine kinase-like ATPase, C-terminal domain"/>
    <property type="match status" value="1"/>
</dbReference>
<dbReference type="Pfam" id="PF05227">
    <property type="entry name" value="CHASE3"/>
    <property type="match status" value="1"/>
</dbReference>
<keyword evidence="13" id="KW-0411">Iron-sulfur</keyword>
<dbReference type="SUPFAM" id="SSF55874">
    <property type="entry name" value="ATPase domain of HSP90 chaperone/DNA topoisomerase II/histidine kinase"/>
    <property type="match status" value="1"/>
</dbReference>
<dbReference type="PROSITE" id="PS50109">
    <property type="entry name" value="HIS_KIN"/>
    <property type="match status" value="1"/>
</dbReference>
<keyword evidence="17" id="KW-0472">Membrane</keyword>
<keyword evidence="16" id="KW-0175">Coiled coil</keyword>
<feature type="transmembrane region" description="Helical" evidence="17">
    <location>
        <begin position="175"/>
        <end position="198"/>
    </location>
</feature>
<dbReference type="InterPro" id="IPR004358">
    <property type="entry name" value="Sig_transdc_His_kin-like_C"/>
</dbReference>
<proteinExistence type="predicted"/>
<evidence type="ECO:0000256" key="2">
    <source>
        <dbReference type="ARBA" id="ARBA00001966"/>
    </source>
</evidence>
<evidence type="ECO:0000256" key="3">
    <source>
        <dbReference type="ARBA" id="ARBA00004496"/>
    </source>
</evidence>
<evidence type="ECO:0000256" key="17">
    <source>
        <dbReference type="SAM" id="Phobius"/>
    </source>
</evidence>
<dbReference type="PRINTS" id="PR00344">
    <property type="entry name" value="BCTRLSENSOR"/>
</dbReference>
<feature type="coiled-coil region" evidence="16">
    <location>
        <begin position="198"/>
        <end position="232"/>
    </location>
</feature>
<keyword evidence="9" id="KW-0479">Metal-binding</keyword>
<evidence type="ECO:0000256" key="10">
    <source>
        <dbReference type="ARBA" id="ARBA00022777"/>
    </source>
</evidence>
<dbReference type="GO" id="GO:0000155">
    <property type="term" value="F:phosphorelay sensor kinase activity"/>
    <property type="evidence" value="ECO:0007669"/>
    <property type="project" value="InterPro"/>
</dbReference>
<feature type="domain" description="Histidine kinase" evidence="18">
    <location>
        <begin position="346"/>
        <end position="436"/>
    </location>
</feature>
<keyword evidence="8" id="KW-0808">Transferase</keyword>
<dbReference type="InterPro" id="IPR003594">
    <property type="entry name" value="HATPase_dom"/>
</dbReference>
<keyword evidence="17" id="KW-1133">Transmembrane helix</keyword>
<evidence type="ECO:0000256" key="9">
    <source>
        <dbReference type="ARBA" id="ARBA00022723"/>
    </source>
</evidence>
<keyword evidence="17" id="KW-0812">Transmembrane</keyword>
<dbReference type="GO" id="GO:0005737">
    <property type="term" value="C:cytoplasm"/>
    <property type="evidence" value="ECO:0007669"/>
    <property type="project" value="UniProtKB-SubCell"/>
</dbReference>
<keyword evidence="7" id="KW-0963">Cytoplasm</keyword>
<comment type="catalytic activity">
    <reaction evidence="1">
        <text>ATP + protein L-histidine = ADP + protein N-phospho-L-histidine.</text>
        <dbReference type="EC" id="2.7.13.3"/>
    </reaction>
</comment>
<dbReference type="SMART" id="SM00387">
    <property type="entry name" value="HATPase_c"/>
    <property type="match status" value="1"/>
</dbReference>
<feature type="transmembrane region" description="Helical" evidence="17">
    <location>
        <begin position="6"/>
        <end position="24"/>
    </location>
</feature>
<evidence type="ECO:0000256" key="13">
    <source>
        <dbReference type="ARBA" id="ARBA00023014"/>
    </source>
</evidence>
<gene>
    <name evidence="19" type="ORF">ENW96_08860</name>
</gene>
<comment type="caution">
    <text evidence="19">The sequence shown here is derived from an EMBL/GenBank/DDBJ whole genome shotgun (WGS) entry which is preliminary data.</text>
</comment>
<accession>A0A7C3UY80</accession>
<comment type="function">
    <text evidence="14">Member of the two-component regulatory system NreB/NreC involved in the control of dissimilatory nitrate/nitrite reduction in response to oxygen. NreB functions as a direct oxygen sensor histidine kinase which is autophosphorylated, in the absence of oxygen, probably at the conserved histidine residue, and transfers its phosphate group probably to a conserved aspartate residue of NreC. NreB/NreC activates the expression of the nitrate (narGHJI) and nitrite (nir) reductase operons, as well as the putative nitrate transporter gene narT.</text>
</comment>
<keyword evidence="12" id="KW-0902">Two-component regulatory system</keyword>
<dbReference type="EMBL" id="DTMF01000212">
    <property type="protein sequence ID" value="HGF34478.1"/>
    <property type="molecule type" value="Genomic_DNA"/>
</dbReference>
<evidence type="ECO:0000256" key="7">
    <source>
        <dbReference type="ARBA" id="ARBA00022490"/>
    </source>
</evidence>
<dbReference type="InterPro" id="IPR011712">
    <property type="entry name" value="Sig_transdc_His_kin_sub3_dim/P"/>
</dbReference>
<dbReference type="GO" id="GO:0051539">
    <property type="term" value="F:4 iron, 4 sulfur cluster binding"/>
    <property type="evidence" value="ECO:0007669"/>
    <property type="project" value="UniProtKB-KW"/>
</dbReference>
<dbReference type="AlphaFoldDB" id="A0A7C3UY80"/>
<evidence type="ECO:0000256" key="14">
    <source>
        <dbReference type="ARBA" id="ARBA00024827"/>
    </source>
</evidence>
<evidence type="ECO:0000256" key="12">
    <source>
        <dbReference type="ARBA" id="ARBA00023012"/>
    </source>
</evidence>
<dbReference type="EC" id="2.7.13.3" evidence="4"/>
<dbReference type="InterPro" id="IPR036890">
    <property type="entry name" value="HATPase_C_sf"/>
</dbReference>
<organism evidence="19">
    <name type="scientific">Desulfobacca acetoxidans</name>
    <dbReference type="NCBI Taxonomy" id="60893"/>
    <lineage>
        <taxon>Bacteria</taxon>
        <taxon>Pseudomonadati</taxon>
        <taxon>Thermodesulfobacteriota</taxon>
        <taxon>Desulfobaccia</taxon>
        <taxon>Desulfobaccales</taxon>
        <taxon>Desulfobaccaceae</taxon>
        <taxon>Desulfobacca</taxon>
    </lineage>
</organism>